<accession>A0A4U1B385</accession>
<name>A0A4U1B385_9GAMM</name>
<keyword evidence="4" id="KW-1185">Reference proteome</keyword>
<dbReference type="SUPFAM" id="SSF52540">
    <property type="entry name" value="P-loop containing nucleoside triphosphate hydrolases"/>
    <property type="match status" value="1"/>
</dbReference>
<evidence type="ECO:0000256" key="1">
    <source>
        <dbReference type="ARBA" id="ARBA00022741"/>
    </source>
</evidence>
<dbReference type="RefSeq" id="WP_136736482.1">
    <property type="nucleotide sequence ID" value="NZ_SWDB01000030.1"/>
</dbReference>
<keyword evidence="2" id="KW-0067">ATP-binding</keyword>
<organism evidence="3 4">
    <name type="scientific">Thalassotalea mangrovi</name>
    <dbReference type="NCBI Taxonomy" id="2572245"/>
    <lineage>
        <taxon>Bacteria</taxon>
        <taxon>Pseudomonadati</taxon>
        <taxon>Pseudomonadota</taxon>
        <taxon>Gammaproteobacteria</taxon>
        <taxon>Alteromonadales</taxon>
        <taxon>Colwelliaceae</taxon>
        <taxon>Thalassotalea</taxon>
    </lineage>
</organism>
<sequence>MNTRLIELNEVSTLPLADGLDLPQGKQISLPFLVHCLVVCTNPVIGAAIKKTLDQAHNLMVAIEPRLPEELSDYQFILLVDSGDQHLTLSVLEQAHMAEKHVLLVGDNIAADLMRRAIQLQIRDFIPLDNFEQEIFPAVERIVVQIAQQVKLAPIVSIINGKGGSGASFLSHAIGQIYSEQYKEGIALYDGDFQHGSLANMLGVEPEYYLDNALMEVGSLDGIAIKSMMSKANNLCLLPVKPYSHLTELSCIDEKDIALLINKMRYHFELVIADLSRGLEANHLNMVLSSDIIYVVVQQNIASIRESKALVKQLINWQQIDKGKIHLIVNRYSEKHISISIDDIKQAIGIDSVFVVQNNFELASAATDLGKPLSKIEGSAGIRQQLNYIVTKTSPIAMDININRPGFWARLIGKDTRK</sequence>
<dbReference type="PANTHER" id="PTHR43384">
    <property type="entry name" value="SEPTUM SITE-DETERMINING PROTEIN MIND HOMOLOG, CHLOROPLASTIC-RELATED"/>
    <property type="match status" value="1"/>
</dbReference>
<reference evidence="3 4" key="1">
    <citation type="submission" date="2019-04" db="EMBL/GenBank/DDBJ databases">
        <title>Thalassotalea guangxiensis sp. nov., isolated from sediment of the coastal wetland.</title>
        <authorList>
            <person name="Zheng S."/>
            <person name="Zhang D."/>
        </authorList>
    </citation>
    <scope>NUCLEOTIDE SEQUENCE [LARGE SCALE GENOMIC DNA]</scope>
    <source>
        <strain evidence="3 4">ZS-4</strain>
    </source>
</reference>
<protein>
    <recommendedName>
        <fullName evidence="5">AAA domain-containing protein</fullName>
    </recommendedName>
</protein>
<evidence type="ECO:0000313" key="4">
    <source>
        <dbReference type="Proteomes" id="UP000307999"/>
    </source>
</evidence>
<dbReference type="OrthoDB" id="5813333at2"/>
<dbReference type="EMBL" id="SWDB01000030">
    <property type="protein sequence ID" value="TKB44231.1"/>
    <property type="molecule type" value="Genomic_DNA"/>
</dbReference>
<dbReference type="GO" id="GO:0009898">
    <property type="term" value="C:cytoplasmic side of plasma membrane"/>
    <property type="evidence" value="ECO:0007669"/>
    <property type="project" value="TreeGrafter"/>
</dbReference>
<gene>
    <name evidence="3" type="ORF">E8M12_12515</name>
</gene>
<dbReference type="PANTHER" id="PTHR43384:SF6">
    <property type="entry name" value="SEPTUM SITE-DETERMINING PROTEIN MIND HOMOLOG, CHLOROPLASTIC"/>
    <property type="match status" value="1"/>
</dbReference>
<keyword evidence="1" id="KW-0547">Nucleotide-binding</keyword>
<dbReference type="GO" id="GO:0005829">
    <property type="term" value="C:cytosol"/>
    <property type="evidence" value="ECO:0007669"/>
    <property type="project" value="TreeGrafter"/>
</dbReference>
<evidence type="ECO:0000256" key="2">
    <source>
        <dbReference type="ARBA" id="ARBA00022840"/>
    </source>
</evidence>
<evidence type="ECO:0008006" key="5">
    <source>
        <dbReference type="Google" id="ProtNLM"/>
    </source>
</evidence>
<dbReference type="InterPro" id="IPR027417">
    <property type="entry name" value="P-loop_NTPase"/>
</dbReference>
<evidence type="ECO:0000313" key="3">
    <source>
        <dbReference type="EMBL" id="TKB44231.1"/>
    </source>
</evidence>
<dbReference type="AlphaFoldDB" id="A0A4U1B385"/>
<dbReference type="GO" id="GO:0005524">
    <property type="term" value="F:ATP binding"/>
    <property type="evidence" value="ECO:0007669"/>
    <property type="project" value="UniProtKB-KW"/>
</dbReference>
<dbReference type="GO" id="GO:0016887">
    <property type="term" value="F:ATP hydrolysis activity"/>
    <property type="evidence" value="ECO:0007669"/>
    <property type="project" value="TreeGrafter"/>
</dbReference>
<dbReference type="InterPro" id="IPR050625">
    <property type="entry name" value="ParA/MinD_ATPase"/>
</dbReference>
<dbReference type="GO" id="GO:0051782">
    <property type="term" value="P:negative regulation of cell division"/>
    <property type="evidence" value="ECO:0007669"/>
    <property type="project" value="TreeGrafter"/>
</dbReference>
<dbReference type="Proteomes" id="UP000307999">
    <property type="component" value="Unassembled WGS sequence"/>
</dbReference>
<proteinExistence type="predicted"/>
<dbReference type="Gene3D" id="3.40.50.300">
    <property type="entry name" value="P-loop containing nucleotide triphosphate hydrolases"/>
    <property type="match status" value="1"/>
</dbReference>
<comment type="caution">
    <text evidence="3">The sequence shown here is derived from an EMBL/GenBank/DDBJ whole genome shotgun (WGS) entry which is preliminary data.</text>
</comment>